<reference evidence="2" key="2">
    <citation type="submission" date="2010-07" db="EMBL/GenBank/DDBJ databases">
        <authorList>
            <consortium name="The Broad Institute Genome Sequencing Platform"/>
            <consortium name="Broad Institute Genome Sequencing Center for Infectious Disease"/>
            <person name="Ma L.-J."/>
            <person name="Dead R."/>
            <person name="Young S."/>
            <person name="Zeng Q."/>
            <person name="Koehrsen M."/>
            <person name="Alvarado L."/>
            <person name="Berlin A."/>
            <person name="Chapman S.B."/>
            <person name="Chen Z."/>
            <person name="Freedman E."/>
            <person name="Gellesch M."/>
            <person name="Goldberg J."/>
            <person name="Griggs A."/>
            <person name="Gujja S."/>
            <person name="Heilman E.R."/>
            <person name="Heiman D."/>
            <person name="Hepburn T."/>
            <person name="Howarth C."/>
            <person name="Jen D."/>
            <person name="Larson L."/>
            <person name="Mehta T."/>
            <person name="Neiman D."/>
            <person name="Pearson M."/>
            <person name="Roberts A."/>
            <person name="Saif S."/>
            <person name="Shea T."/>
            <person name="Shenoy N."/>
            <person name="Sisk P."/>
            <person name="Stolte C."/>
            <person name="Sykes S."/>
            <person name="Walk T."/>
            <person name="White J."/>
            <person name="Yandava C."/>
            <person name="Haas B."/>
            <person name="Nusbaum C."/>
            <person name="Birren B."/>
        </authorList>
    </citation>
    <scope>NUCLEOTIDE SEQUENCE</scope>
    <source>
        <strain evidence="2">R3-111a-1</strain>
    </source>
</reference>
<keyword evidence="1" id="KW-1133">Transmembrane helix</keyword>
<protein>
    <submittedName>
        <fullName evidence="2 3">Uncharacterized protein</fullName>
    </submittedName>
</protein>
<dbReference type="GeneID" id="20352508"/>
<dbReference type="AlphaFoldDB" id="J3PEX1"/>
<feature type="transmembrane region" description="Helical" evidence="1">
    <location>
        <begin position="64"/>
        <end position="84"/>
    </location>
</feature>
<gene>
    <name evidence="3" type="primary">20352508</name>
    <name evidence="2" type="ORF">GGTG_12050</name>
</gene>
<reference evidence="3" key="4">
    <citation type="journal article" date="2015" name="G3 (Bethesda)">
        <title>Genome sequences of three phytopathogenic species of the Magnaporthaceae family of fungi.</title>
        <authorList>
            <person name="Okagaki L.H."/>
            <person name="Nunes C.C."/>
            <person name="Sailsbery J."/>
            <person name="Clay B."/>
            <person name="Brown D."/>
            <person name="John T."/>
            <person name="Oh Y."/>
            <person name="Young N."/>
            <person name="Fitzgerald M."/>
            <person name="Haas B.J."/>
            <person name="Zeng Q."/>
            <person name="Young S."/>
            <person name="Adiconis X."/>
            <person name="Fan L."/>
            <person name="Levin J.Z."/>
            <person name="Mitchell T.K."/>
            <person name="Okubara P.A."/>
            <person name="Farman M.L."/>
            <person name="Kohn L.M."/>
            <person name="Birren B."/>
            <person name="Ma L.-J."/>
            <person name="Dean R.A."/>
        </authorList>
    </citation>
    <scope>NUCLEOTIDE SEQUENCE</scope>
    <source>
        <strain evidence="3">R3-111a-1</strain>
    </source>
</reference>
<keyword evidence="1" id="KW-0472">Membrane</keyword>
<name>J3PEX1_GAET3</name>
<proteinExistence type="predicted"/>
<dbReference type="HOGENOM" id="CLU_188546_0_0_1"/>
<keyword evidence="4" id="KW-1185">Reference proteome</keyword>
<dbReference type="VEuPathDB" id="FungiDB:GGTG_12050"/>
<reference evidence="3" key="5">
    <citation type="submission" date="2018-04" db="UniProtKB">
        <authorList>
            <consortium name="EnsemblFungi"/>
        </authorList>
    </citation>
    <scope>IDENTIFICATION</scope>
    <source>
        <strain evidence="3">R3-111a-1</strain>
    </source>
</reference>
<dbReference type="RefSeq" id="XP_009228207.1">
    <property type="nucleotide sequence ID" value="XM_009229943.1"/>
</dbReference>
<evidence type="ECO:0000313" key="3">
    <source>
        <dbReference type="EnsemblFungi" id="EJT71029"/>
    </source>
</evidence>
<reference evidence="4" key="1">
    <citation type="submission" date="2010-07" db="EMBL/GenBank/DDBJ databases">
        <title>The genome sequence of Gaeumannomyces graminis var. tritici strain R3-111a-1.</title>
        <authorList>
            <consortium name="The Broad Institute Genome Sequencing Platform"/>
            <person name="Ma L.-J."/>
            <person name="Dead R."/>
            <person name="Young S."/>
            <person name="Zeng Q."/>
            <person name="Koehrsen M."/>
            <person name="Alvarado L."/>
            <person name="Berlin A."/>
            <person name="Chapman S.B."/>
            <person name="Chen Z."/>
            <person name="Freedman E."/>
            <person name="Gellesch M."/>
            <person name="Goldberg J."/>
            <person name="Griggs A."/>
            <person name="Gujja S."/>
            <person name="Heilman E.R."/>
            <person name="Heiman D."/>
            <person name="Hepburn T."/>
            <person name="Howarth C."/>
            <person name="Jen D."/>
            <person name="Larson L."/>
            <person name="Mehta T."/>
            <person name="Neiman D."/>
            <person name="Pearson M."/>
            <person name="Roberts A."/>
            <person name="Saif S."/>
            <person name="Shea T."/>
            <person name="Shenoy N."/>
            <person name="Sisk P."/>
            <person name="Stolte C."/>
            <person name="Sykes S."/>
            <person name="Walk T."/>
            <person name="White J."/>
            <person name="Yandava C."/>
            <person name="Haas B."/>
            <person name="Nusbaum C."/>
            <person name="Birren B."/>
        </authorList>
    </citation>
    <scope>NUCLEOTIDE SEQUENCE [LARGE SCALE GENOMIC DNA]</scope>
    <source>
        <strain evidence="4">R3-111a-1</strain>
    </source>
</reference>
<dbReference type="OrthoDB" id="4987761at2759"/>
<dbReference type="EnsemblFungi" id="EJT71029">
    <property type="protein sequence ID" value="EJT71029"/>
    <property type="gene ID" value="GGTG_12050"/>
</dbReference>
<accession>J3PEX1</accession>
<dbReference type="EMBL" id="GL385401">
    <property type="protein sequence ID" value="EJT71029.1"/>
    <property type="molecule type" value="Genomic_DNA"/>
</dbReference>
<organism evidence="2">
    <name type="scientific">Gaeumannomyces tritici (strain R3-111a-1)</name>
    <name type="common">Wheat and barley take-all root rot fungus</name>
    <name type="synonym">Gaeumannomyces graminis var. tritici</name>
    <dbReference type="NCBI Taxonomy" id="644352"/>
    <lineage>
        <taxon>Eukaryota</taxon>
        <taxon>Fungi</taxon>
        <taxon>Dikarya</taxon>
        <taxon>Ascomycota</taxon>
        <taxon>Pezizomycotina</taxon>
        <taxon>Sordariomycetes</taxon>
        <taxon>Sordariomycetidae</taxon>
        <taxon>Magnaporthales</taxon>
        <taxon>Magnaporthaceae</taxon>
        <taxon>Gaeumannomyces</taxon>
    </lineage>
</organism>
<evidence type="ECO:0000256" key="1">
    <source>
        <dbReference type="SAM" id="Phobius"/>
    </source>
</evidence>
<feature type="transmembrane region" description="Helical" evidence="1">
    <location>
        <begin position="29"/>
        <end position="52"/>
    </location>
</feature>
<evidence type="ECO:0000313" key="4">
    <source>
        <dbReference type="Proteomes" id="UP000006039"/>
    </source>
</evidence>
<evidence type="ECO:0000313" key="2">
    <source>
        <dbReference type="EMBL" id="EJT71029.1"/>
    </source>
</evidence>
<dbReference type="eggNOG" id="ENOG502RJHB">
    <property type="taxonomic scope" value="Eukaryota"/>
</dbReference>
<dbReference type="Proteomes" id="UP000006039">
    <property type="component" value="Unassembled WGS sequence"/>
</dbReference>
<sequence>MGQNLTTLVWKDSPTKGQILADDARNARIFGLLWAGSVYGIAMIWWAMALLARWDRNRETGAGSVLGAFLLATAWPVVMVYLLLNPV</sequence>
<keyword evidence="1" id="KW-0812">Transmembrane</keyword>
<reference evidence="2" key="3">
    <citation type="submission" date="2010-09" db="EMBL/GenBank/DDBJ databases">
        <title>Annotation of Gaeumannomyces graminis var. tritici R3-111a-1.</title>
        <authorList>
            <consortium name="The Broad Institute Genome Sequencing Platform"/>
            <person name="Ma L.-J."/>
            <person name="Dead R."/>
            <person name="Young S.K."/>
            <person name="Zeng Q."/>
            <person name="Gargeya S."/>
            <person name="Fitzgerald M."/>
            <person name="Haas B."/>
            <person name="Abouelleil A."/>
            <person name="Alvarado L."/>
            <person name="Arachchi H.M."/>
            <person name="Berlin A."/>
            <person name="Brown A."/>
            <person name="Chapman S.B."/>
            <person name="Chen Z."/>
            <person name="Dunbar C."/>
            <person name="Freedman E."/>
            <person name="Gearin G."/>
            <person name="Gellesch M."/>
            <person name="Goldberg J."/>
            <person name="Griggs A."/>
            <person name="Gujja S."/>
            <person name="Heiman D."/>
            <person name="Howarth C."/>
            <person name="Larson L."/>
            <person name="Lui A."/>
            <person name="MacDonald P.J.P."/>
            <person name="Mehta T."/>
            <person name="Montmayeur A."/>
            <person name="Murphy C."/>
            <person name="Neiman D."/>
            <person name="Pearson M."/>
            <person name="Priest M."/>
            <person name="Roberts A."/>
            <person name="Saif S."/>
            <person name="Shea T."/>
            <person name="Shenoy N."/>
            <person name="Sisk P."/>
            <person name="Stolte C."/>
            <person name="Sykes S."/>
            <person name="Yandava C."/>
            <person name="Wortman J."/>
            <person name="Nusbaum C."/>
            <person name="Birren B."/>
        </authorList>
    </citation>
    <scope>NUCLEOTIDE SEQUENCE</scope>
    <source>
        <strain evidence="2">R3-111a-1</strain>
    </source>
</reference>